<dbReference type="Proteomes" id="UP000267187">
    <property type="component" value="Unassembled WGS sequence"/>
</dbReference>
<gene>
    <name evidence="1" type="ORF">DFR27_0311</name>
</gene>
<comment type="caution">
    <text evidence="1">The sequence shown here is derived from an EMBL/GenBank/DDBJ whole genome shotgun (WGS) entry which is preliminary data.</text>
</comment>
<evidence type="ECO:0000313" key="1">
    <source>
        <dbReference type="EMBL" id="RMA82362.1"/>
    </source>
</evidence>
<dbReference type="AlphaFoldDB" id="A0A3M0ATV2"/>
<organism evidence="1 2">
    <name type="scientific">Umboniibacter marinipuniceus</name>
    <dbReference type="NCBI Taxonomy" id="569599"/>
    <lineage>
        <taxon>Bacteria</taxon>
        <taxon>Pseudomonadati</taxon>
        <taxon>Pseudomonadota</taxon>
        <taxon>Gammaproteobacteria</taxon>
        <taxon>Cellvibrionales</taxon>
        <taxon>Cellvibrionaceae</taxon>
        <taxon>Umboniibacter</taxon>
    </lineage>
</organism>
<accession>A0A3M0ATV2</accession>
<name>A0A3M0ATV2_9GAMM</name>
<evidence type="ECO:0000313" key="2">
    <source>
        <dbReference type="Proteomes" id="UP000267187"/>
    </source>
</evidence>
<sequence length="59" mass="6662">MSSQPISTIRELTQAGILPCEQSGMYTQEALLMLNRMSQMERLGCSKEQIQRFLGKSNP</sequence>
<reference evidence="1 2" key="1">
    <citation type="submission" date="2018-10" db="EMBL/GenBank/DDBJ databases">
        <title>Genomic Encyclopedia of Type Strains, Phase IV (KMG-IV): sequencing the most valuable type-strain genomes for metagenomic binning, comparative biology and taxonomic classification.</title>
        <authorList>
            <person name="Goeker M."/>
        </authorList>
    </citation>
    <scope>NUCLEOTIDE SEQUENCE [LARGE SCALE GENOMIC DNA]</scope>
    <source>
        <strain evidence="1 2">DSM 25080</strain>
    </source>
</reference>
<protein>
    <recommendedName>
        <fullName evidence="3">MerR-like DNA binding protein</fullName>
    </recommendedName>
</protein>
<dbReference type="EMBL" id="REFJ01000001">
    <property type="protein sequence ID" value="RMA82362.1"/>
    <property type="molecule type" value="Genomic_DNA"/>
</dbReference>
<evidence type="ECO:0008006" key="3">
    <source>
        <dbReference type="Google" id="ProtNLM"/>
    </source>
</evidence>
<keyword evidence="2" id="KW-1185">Reference proteome</keyword>
<proteinExistence type="predicted"/>